<feature type="compositionally biased region" description="Basic and acidic residues" evidence="8">
    <location>
        <begin position="947"/>
        <end position="960"/>
    </location>
</feature>
<feature type="region of interest" description="Disordered" evidence="8">
    <location>
        <begin position="346"/>
        <end position="371"/>
    </location>
</feature>
<feature type="compositionally biased region" description="Basic residues" evidence="8">
    <location>
        <begin position="1223"/>
        <end position="1239"/>
    </location>
</feature>
<evidence type="ECO:0000256" key="4">
    <source>
        <dbReference type="ARBA" id="ARBA00023015"/>
    </source>
</evidence>
<feature type="compositionally biased region" description="Basic and acidic residues" evidence="8">
    <location>
        <begin position="969"/>
        <end position="982"/>
    </location>
</feature>
<feature type="compositionally biased region" description="Basic and acidic residues" evidence="8">
    <location>
        <begin position="1167"/>
        <end position="1177"/>
    </location>
</feature>
<evidence type="ECO:0000256" key="7">
    <source>
        <dbReference type="ARBA" id="ARBA00023242"/>
    </source>
</evidence>
<evidence type="ECO:0000256" key="2">
    <source>
        <dbReference type="ARBA" id="ARBA00010386"/>
    </source>
</evidence>
<dbReference type="PANTHER" id="PTHR12707:SF0">
    <property type="entry name" value="PININ"/>
    <property type="match status" value="1"/>
</dbReference>
<feature type="compositionally biased region" description="Basic and acidic residues" evidence="8">
    <location>
        <begin position="774"/>
        <end position="796"/>
    </location>
</feature>
<evidence type="ECO:0000256" key="6">
    <source>
        <dbReference type="ARBA" id="ARBA00023187"/>
    </source>
</evidence>
<evidence type="ECO:0000259" key="9">
    <source>
        <dbReference type="Pfam" id="PF04696"/>
    </source>
</evidence>
<evidence type="ECO:0000313" key="11">
    <source>
        <dbReference type="EMBL" id="LAC21374.1"/>
    </source>
</evidence>
<feature type="region of interest" description="Disordered" evidence="8">
    <location>
        <begin position="642"/>
        <end position="735"/>
    </location>
</feature>
<comment type="subcellular location">
    <subcellularLocation>
        <location evidence="1">Nucleus</location>
    </subcellularLocation>
</comment>
<feature type="compositionally biased region" description="Basic residues" evidence="8">
    <location>
        <begin position="1398"/>
        <end position="1410"/>
    </location>
</feature>
<feature type="region of interest" description="Disordered" evidence="8">
    <location>
        <begin position="596"/>
        <end position="629"/>
    </location>
</feature>
<feature type="domain" description="Pinin/SDK/MemA protein" evidence="9">
    <location>
        <begin position="201"/>
        <end position="323"/>
    </location>
</feature>
<feature type="compositionally biased region" description="Low complexity" evidence="8">
    <location>
        <begin position="1285"/>
        <end position="1297"/>
    </location>
</feature>
<dbReference type="GO" id="GO:0071013">
    <property type="term" value="C:catalytic step 2 spliceosome"/>
    <property type="evidence" value="ECO:0007669"/>
    <property type="project" value="TreeGrafter"/>
</dbReference>
<sequence>MAAAVIGTRPSLVNKIEDEIMKAKEHLQGVDDNIRRLSGRDFGDDRPGYRPRLSEGYMRNGRDGPPPAKRQSLGGGVFARLGGIVDHNGTEQNNAGGRNRGGREGYAMDLDKRKRMDGRDEGSLRDNFRSPPRREPGGAMFRRDGGEAIRGRVAARRQSREFAQQGDAQLDDFQPAHKPAVASSVARAAVEKSAAGTMDRESRDRNRRMFGALMGTLQSFKRDEAKQRDKEVQRQAVEKKLEQKGIAEQEEMKQERRRLWEEKKQQQVHLRKLAEQVQRVKEHEEWAEYQTQLTKFIKTKTSPEIFWMPCTPSSSSDKLLKASAIVINKDVQDRKRGLEEELHELLSKGNSLPQDQRKEPRDNLDYAGDEGELDYDGAGRELVWPSGRGKVTSVEQQEGNNISVDTRQRTGAADGSAATKVRSIRGRDGAIHMVSSKIGKEKMSARLAGGGESEEREARGKDVLLAASGASRMVVQVAGNGARGADGRRVVEVISDGGRTGGGKRKKSSGGDVSKGDRLKMMAANMRDITIKVERKLDGTDEKENRKIVVERTDKVKDKKKTKTNKTKDLDEENEIEDEVTRMRKRIVEKARKMVENEEKEKNKKVSINGDLNKKDLNKEGDGKKTGLCKTYKENGKVKAAEKDLNETEVAEKVSDNKTKDKLEALKDITEGVPLDEDANELNDAKVEETTTTKGEEKSATGKVQEENLSSTAPQVLEEESSNHNVESSDVLSVQVKSHQESVTVTTSKEKRCAVAASSQAEPAVDGLQLTVDPMEKAMMEAEVEGHDGLSSEMKKSSKSKSAPSSENKGNKDGHNKTDVTKSSRREGGRSSSSSNKSDAKTRVDSKTKNNGETTEADNKRTKNSSSKSDKTTSIVKPITSDTKSDSTSIKAAATVNGKTNSKKSGVETKAANVAVTSEKVDNAKSKSDSAKDKERSRHPSSSASKTDSKTDIKTKKDVKNSSGSSVSEKQDAKKRNDKDSQSELSRSAPNVEEIQSIQITVHNNIAKVAPEPTIIDSSSKPEKLQKKDTTRTTESNSEPKKHDRTRTEEQKTTEHRKDSREKKSADVGKKSDEKLHESEQKKSSTSTSKFSVDSNAIKSVSSHRKDAEKVSSTRKEAEKSQKVQLDKKKDDRKVLAEKIPEKRKDHKVEKQTKTVPEIHAPASARETSKTDKKLDISHQNIDTGKASSSNKRSLPVNKDVNQVTANKKARLDVSKQRSSPDKRRRHIAEKQRHQRRRSRSDDDYESSSDDGNDRSRKNKSDSSADSSSSSDSERSSSDDDSSSDDSSGSDSSSGGDSRSDSDRGGSRSKSKSFSPDKKKRRRGRGGDRRTHIRSRTYSDSSSSDSDDAEEEEANNRMRNPQKKSKRDIGTSRSSSKGKEMIGKHGRKIEDERESGRRKEKSSRDRHHKSSRDSRGDRDRKSSRK</sequence>
<feature type="compositionally biased region" description="Low complexity" evidence="8">
    <location>
        <begin position="879"/>
        <end position="891"/>
    </location>
</feature>
<feature type="compositionally biased region" description="Basic and acidic residues" evidence="8">
    <location>
        <begin position="109"/>
        <end position="150"/>
    </location>
</feature>
<feature type="compositionally biased region" description="Basic and acidic residues" evidence="8">
    <location>
        <begin position="919"/>
        <end position="938"/>
    </location>
</feature>
<comment type="similarity">
    <text evidence="2">Belongs to the pinin family.</text>
</comment>
<keyword evidence="4" id="KW-0805">Transcription regulation</keyword>
<feature type="compositionally biased region" description="Basic and acidic residues" evidence="8">
    <location>
        <begin position="355"/>
        <end position="364"/>
    </location>
</feature>
<keyword evidence="7" id="KW-0539">Nucleus</keyword>
<feature type="compositionally biased region" description="Basic and acidic residues" evidence="8">
    <location>
        <begin position="1020"/>
        <end position="1083"/>
    </location>
</feature>
<dbReference type="InterPro" id="IPR039853">
    <property type="entry name" value="Pinin"/>
</dbReference>
<feature type="compositionally biased region" description="Polar residues" evidence="8">
    <location>
        <begin position="983"/>
        <end position="1004"/>
    </location>
</feature>
<feature type="compositionally biased region" description="Basic and acidic residues" evidence="8">
    <location>
        <begin position="38"/>
        <end position="48"/>
    </location>
</feature>
<dbReference type="Pfam" id="PF04696">
    <property type="entry name" value="Pinin_SDK_memA"/>
    <property type="match status" value="1"/>
</dbReference>
<evidence type="ECO:0000256" key="3">
    <source>
        <dbReference type="ARBA" id="ARBA00022664"/>
    </source>
</evidence>
<feature type="compositionally biased region" description="Basic and acidic residues" evidence="8">
    <location>
        <begin position="642"/>
        <end position="670"/>
    </location>
</feature>
<reference evidence="11" key="1">
    <citation type="submission" date="2017-11" db="EMBL/GenBank/DDBJ databases">
        <title>The sensing device of the deep-sea amphipod.</title>
        <authorList>
            <person name="Kobayashi H."/>
            <person name="Nagahama T."/>
            <person name="Arai W."/>
            <person name="Sasagawa Y."/>
            <person name="Umeda M."/>
            <person name="Hayashi T."/>
            <person name="Nikaido I."/>
            <person name="Watanabe H."/>
            <person name="Oguri K."/>
            <person name="Kitazato H."/>
            <person name="Fujioka K."/>
            <person name="Kido Y."/>
            <person name="Takami H."/>
        </authorList>
    </citation>
    <scope>NUCLEOTIDE SEQUENCE</scope>
    <source>
        <tissue evidence="11">Whole body</tissue>
    </source>
</reference>
<keyword evidence="5" id="KW-0804">Transcription</keyword>
<feature type="compositionally biased region" description="Polar residues" evidence="8">
    <location>
        <begin position="1178"/>
        <end position="1193"/>
    </location>
</feature>
<feature type="region of interest" description="Disordered" evidence="8">
    <location>
        <begin position="756"/>
        <end position="1425"/>
    </location>
</feature>
<feature type="region of interest" description="Disordered" evidence="8">
    <location>
        <begin position="552"/>
        <end position="577"/>
    </location>
</feature>
<feature type="compositionally biased region" description="Basic and acidic residues" evidence="8">
    <location>
        <begin position="612"/>
        <end position="629"/>
    </location>
</feature>
<feature type="compositionally biased region" description="Basic and acidic residues" evidence="8">
    <location>
        <begin position="809"/>
        <end position="829"/>
    </location>
</feature>
<organism evidence="10">
    <name type="scientific">Hirondellea gigas</name>
    <dbReference type="NCBI Taxonomy" id="1518452"/>
    <lineage>
        <taxon>Eukaryota</taxon>
        <taxon>Metazoa</taxon>
        <taxon>Ecdysozoa</taxon>
        <taxon>Arthropoda</taxon>
        <taxon>Crustacea</taxon>
        <taxon>Multicrustacea</taxon>
        <taxon>Malacostraca</taxon>
        <taxon>Eumalacostraca</taxon>
        <taxon>Peracarida</taxon>
        <taxon>Amphipoda</taxon>
        <taxon>Amphilochidea</taxon>
        <taxon>Lysianassida</taxon>
        <taxon>Lysianassidira</taxon>
        <taxon>Lysianassoidea</taxon>
        <taxon>Lysianassidae</taxon>
        <taxon>Hirondellea</taxon>
    </lineage>
</organism>
<evidence type="ECO:0000256" key="8">
    <source>
        <dbReference type="SAM" id="MobiDB-lite"/>
    </source>
</evidence>
<accession>A0A2P2I0R4</accession>
<feature type="compositionally biased region" description="Basic and acidic residues" evidence="8">
    <location>
        <begin position="1210"/>
        <end position="1222"/>
    </location>
</feature>
<dbReference type="GO" id="GO:0006397">
    <property type="term" value="P:mRNA processing"/>
    <property type="evidence" value="ECO:0007669"/>
    <property type="project" value="UniProtKB-KW"/>
</dbReference>
<feature type="compositionally biased region" description="Basic and acidic residues" evidence="8">
    <location>
        <begin position="1411"/>
        <end position="1425"/>
    </location>
</feature>
<name>A0A2P2I0R4_9CRUS</name>
<protein>
    <submittedName>
        <fullName evidence="10">Dentin sialophosphoprotein-like</fullName>
    </submittedName>
</protein>
<feature type="compositionally biased region" description="Basic and acidic residues" evidence="8">
    <location>
        <begin position="1104"/>
        <end position="1153"/>
    </location>
</feature>
<dbReference type="EMBL" id="IACT01002070">
    <property type="protein sequence ID" value="LAC21374.1"/>
    <property type="molecule type" value="mRNA"/>
</dbReference>
<feature type="region of interest" description="Disordered" evidence="8">
    <location>
        <begin position="489"/>
        <end position="518"/>
    </location>
</feature>
<keyword evidence="3" id="KW-0507">mRNA processing</keyword>
<feature type="compositionally biased region" description="Basic and acidic residues" evidence="8">
    <location>
        <begin position="838"/>
        <end position="850"/>
    </location>
</feature>
<evidence type="ECO:0000256" key="5">
    <source>
        <dbReference type="ARBA" id="ARBA00023163"/>
    </source>
</evidence>
<reference evidence="10" key="2">
    <citation type="journal article" date="2018" name="Biosci. Biotechnol. Biochem.">
        <title>Polysaccharide hydrolase of the hadal zone amphipods Hirondellea gigas.</title>
        <authorList>
            <person name="Kobayashi H."/>
            <person name="Nagahama T."/>
            <person name="Arai W."/>
            <person name="Sasagawa Y."/>
            <person name="Umeda M."/>
            <person name="Hayashi T."/>
            <person name="Nikaido I."/>
            <person name="Watanabe H."/>
            <person name="Oguri K."/>
            <person name="Kitazato H."/>
            <person name="Fujioka K."/>
            <person name="Kido Y."/>
            <person name="Takami H."/>
        </authorList>
    </citation>
    <scope>NUCLEOTIDE SEQUENCE</scope>
    <source>
        <tissue evidence="10">Whole body</tissue>
    </source>
</reference>
<proteinExistence type="evidence at transcript level"/>
<feature type="compositionally biased region" description="Basic and acidic residues" evidence="8">
    <location>
        <begin position="683"/>
        <end position="706"/>
    </location>
</feature>
<feature type="compositionally biased region" description="Basic and acidic residues" evidence="8">
    <location>
        <begin position="1377"/>
        <end position="1397"/>
    </location>
</feature>
<dbReference type="GO" id="GO:0008380">
    <property type="term" value="P:RNA splicing"/>
    <property type="evidence" value="ECO:0007669"/>
    <property type="project" value="UniProtKB-KW"/>
</dbReference>
<feature type="compositionally biased region" description="Basic and acidic residues" evidence="8">
    <location>
        <begin position="1252"/>
        <end position="1263"/>
    </location>
</feature>
<keyword evidence="6" id="KW-0508">mRNA splicing</keyword>
<dbReference type="PANTHER" id="PTHR12707">
    <property type="entry name" value="PINN"/>
    <property type="match status" value="1"/>
</dbReference>
<dbReference type="EMBL" id="IACF01001951">
    <property type="protein sequence ID" value="LAB67625.1"/>
    <property type="molecule type" value="mRNA"/>
</dbReference>
<feature type="region of interest" description="Disordered" evidence="8">
    <location>
        <begin position="38"/>
        <end position="187"/>
    </location>
</feature>
<evidence type="ECO:0000313" key="10">
    <source>
        <dbReference type="EMBL" id="LAB67625.1"/>
    </source>
</evidence>
<evidence type="ECO:0000256" key="1">
    <source>
        <dbReference type="ARBA" id="ARBA00004123"/>
    </source>
</evidence>
<dbReference type="InterPro" id="IPR006786">
    <property type="entry name" value="Pinin_SDK_MemA"/>
</dbReference>